<evidence type="ECO:0000313" key="2">
    <source>
        <dbReference type="Proteomes" id="UP000824120"/>
    </source>
</evidence>
<gene>
    <name evidence="1" type="ORF">H5410_022667</name>
</gene>
<sequence length="88" mass="9648">MWPISGVQVRDALPSRTPLLNGISFLYIRISSATRRCSLVFRRNEIRATSQPDSARVPHISTPAFLVPAQAPLVAPVPPVVPPPRILN</sequence>
<accession>A0A9J5ZFF5</accession>
<organism evidence="1 2">
    <name type="scientific">Solanum commersonii</name>
    <name type="common">Commerson's wild potato</name>
    <name type="synonym">Commerson's nightshade</name>
    <dbReference type="NCBI Taxonomy" id="4109"/>
    <lineage>
        <taxon>Eukaryota</taxon>
        <taxon>Viridiplantae</taxon>
        <taxon>Streptophyta</taxon>
        <taxon>Embryophyta</taxon>
        <taxon>Tracheophyta</taxon>
        <taxon>Spermatophyta</taxon>
        <taxon>Magnoliopsida</taxon>
        <taxon>eudicotyledons</taxon>
        <taxon>Gunneridae</taxon>
        <taxon>Pentapetalae</taxon>
        <taxon>asterids</taxon>
        <taxon>lamiids</taxon>
        <taxon>Solanales</taxon>
        <taxon>Solanaceae</taxon>
        <taxon>Solanoideae</taxon>
        <taxon>Solaneae</taxon>
        <taxon>Solanum</taxon>
    </lineage>
</organism>
<reference evidence="1 2" key="1">
    <citation type="submission" date="2020-09" db="EMBL/GenBank/DDBJ databases">
        <title>De no assembly of potato wild relative species, Solanum commersonii.</title>
        <authorList>
            <person name="Cho K."/>
        </authorList>
    </citation>
    <scope>NUCLEOTIDE SEQUENCE [LARGE SCALE GENOMIC DNA]</scope>
    <source>
        <strain evidence="1">LZ3.2</strain>
        <tissue evidence="1">Leaf</tissue>
    </source>
</reference>
<dbReference type="EMBL" id="JACXVP010000004">
    <property type="protein sequence ID" value="KAG5611386.1"/>
    <property type="molecule type" value="Genomic_DNA"/>
</dbReference>
<proteinExistence type="predicted"/>
<keyword evidence="2" id="KW-1185">Reference proteome</keyword>
<name>A0A9J5ZFF5_SOLCO</name>
<evidence type="ECO:0000313" key="1">
    <source>
        <dbReference type="EMBL" id="KAG5611386.1"/>
    </source>
</evidence>
<dbReference type="Proteomes" id="UP000824120">
    <property type="component" value="Chromosome 4"/>
</dbReference>
<comment type="caution">
    <text evidence="1">The sequence shown here is derived from an EMBL/GenBank/DDBJ whole genome shotgun (WGS) entry which is preliminary data.</text>
</comment>
<protein>
    <submittedName>
        <fullName evidence="1">Uncharacterized protein</fullName>
    </submittedName>
</protein>
<dbReference type="AlphaFoldDB" id="A0A9J5ZFF5"/>